<protein>
    <recommendedName>
        <fullName evidence="14">Cytochrome b5 heme-binding domain-containing protein</fullName>
    </recommendedName>
</protein>
<evidence type="ECO:0000256" key="2">
    <source>
        <dbReference type="ARBA" id="ARBA00022448"/>
    </source>
</evidence>
<keyword evidence="2" id="KW-0813">Transport</keyword>
<dbReference type="SUPFAM" id="SSF55856">
    <property type="entry name" value="Cytochrome b5-like heme/steroid binding domain"/>
    <property type="match status" value="1"/>
</dbReference>
<gene>
    <name evidence="15" type="ORF">LTR25_005195</name>
</gene>
<dbReference type="InterPro" id="IPR001199">
    <property type="entry name" value="Cyt_B5-like_heme/steroid-bd"/>
</dbReference>
<dbReference type="InterPro" id="IPR018506">
    <property type="entry name" value="Cyt_B5_heme-BS"/>
</dbReference>
<evidence type="ECO:0000259" key="14">
    <source>
        <dbReference type="PROSITE" id="PS50255"/>
    </source>
</evidence>
<keyword evidence="10" id="KW-0472">Membrane</keyword>
<evidence type="ECO:0000256" key="11">
    <source>
        <dbReference type="ARBA" id="ARBA00037877"/>
    </source>
</evidence>
<dbReference type="GO" id="GO:0020037">
    <property type="term" value="F:heme binding"/>
    <property type="evidence" value="ECO:0007669"/>
    <property type="project" value="UniProtKB-UniRule"/>
</dbReference>
<evidence type="ECO:0000256" key="9">
    <source>
        <dbReference type="ARBA" id="ARBA00023004"/>
    </source>
</evidence>
<evidence type="ECO:0000256" key="13">
    <source>
        <dbReference type="RuleBase" id="RU362121"/>
    </source>
</evidence>
<evidence type="ECO:0000256" key="8">
    <source>
        <dbReference type="ARBA" id="ARBA00022982"/>
    </source>
</evidence>
<evidence type="ECO:0000256" key="4">
    <source>
        <dbReference type="ARBA" id="ARBA00022692"/>
    </source>
</evidence>
<evidence type="ECO:0000256" key="6">
    <source>
        <dbReference type="ARBA" id="ARBA00022824"/>
    </source>
</evidence>
<dbReference type="Gene3D" id="3.10.120.10">
    <property type="entry name" value="Cytochrome b5-like heme/steroid binding domain"/>
    <property type="match status" value="1"/>
</dbReference>
<keyword evidence="16" id="KW-1185">Reference proteome</keyword>
<dbReference type="Proteomes" id="UP001345827">
    <property type="component" value="Unassembled WGS sequence"/>
</dbReference>
<dbReference type="PANTHER" id="PTHR19359">
    <property type="entry name" value="CYTOCHROME B5"/>
    <property type="match status" value="1"/>
</dbReference>
<comment type="subcellular location">
    <subcellularLocation>
        <location evidence="1">Endoplasmic reticulum membrane</location>
        <topology evidence="1">Single-pass membrane protein</topology>
        <orientation evidence="1">Cytoplasmic side</orientation>
    </subcellularLocation>
    <subcellularLocation>
        <location evidence="11">Microsome membrane</location>
        <topology evidence="11">Single-pass membrane protein</topology>
        <orientation evidence="11">Cytoplasmic side</orientation>
    </subcellularLocation>
</comment>
<dbReference type="Pfam" id="PF00173">
    <property type="entry name" value="Cyt-b5"/>
    <property type="match status" value="1"/>
</dbReference>
<comment type="caution">
    <text evidence="15">The sequence shown here is derived from an EMBL/GenBank/DDBJ whole genome shotgun (WGS) entry which is preliminary data.</text>
</comment>
<evidence type="ECO:0000256" key="7">
    <source>
        <dbReference type="ARBA" id="ARBA00022848"/>
    </source>
</evidence>
<dbReference type="PRINTS" id="PR00363">
    <property type="entry name" value="CYTOCHROMEB5"/>
</dbReference>
<dbReference type="GO" id="GO:0046872">
    <property type="term" value="F:metal ion binding"/>
    <property type="evidence" value="ECO:0007669"/>
    <property type="project" value="UniProtKB-UniRule"/>
</dbReference>
<keyword evidence="4" id="KW-0812">Transmembrane</keyword>
<dbReference type="PROSITE" id="PS50255">
    <property type="entry name" value="CYTOCHROME_B5_2"/>
    <property type="match status" value="1"/>
</dbReference>
<dbReference type="PANTHER" id="PTHR19359:SF150">
    <property type="entry name" value="CYTOCHROME B5"/>
    <property type="match status" value="1"/>
</dbReference>
<keyword evidence="9 13" id="KW-0408">Iron</keyword>
<dbReference type="PROSITE" id="PS00191">
    <property type="entry name" value="CYTOCHROME_B5_1"/>
    <property type="match status" value="1"/>
</dbReference>
<evidence type="ECO:0000313" key="15">
    <source>
        <dbReference type="EMBL" id="KAK5536521.1"/>
    </source>
</evidence>
<evidence type="ECO:0000256" key="3">
    <source>
        <dbReference type="ARBA" id="ARBA00022617"/>
    </source>
</evidence>
<dbReference type="InterPro" id="IPR036400">
    <property type="entry name" value="Cyt_B5-like_heme/steroid_sf"/>
</dbReference>
<sequence length="92" mass="10308">MSQNKLTYRDVAAHTGRHDLYVIIHGKVLDLSNFVDEHPGGEEVLVDQGGKDATEAFEDVSHSEEARRILDKLVIGILDKTVSFQVSRTLQF</sequence>
<dbReference type="AlphaFoldDB" id="A0AAV9QA47"/>
<evidence type="ECO:0000313" key="16">
    <source>
        <dbReference type="Proteomes" id="UP001345827"/>
    </source>
</evidence>
<name>A0AAV9QA47_9PEZI</name>
<evidence type="ECO:0000256" key="5">
    <source>
        <dbReference type="ARBA" id="ARBA00022723"/>
    </source>
</evidence>
<feature type="domain" description="Cytochrome b5 heme-binding" evidence="14">
    <location>
        <begin position="3"/>
        <end position="79"/>
    </location>
</feature>
<evidence type="ECO:0000256" key="12">
    <source>
        <dbReference type="ARBA" id="ARBA00038168"/>
    </source>
</evidence>
<evidence type="ECO:0000256" key="10">
    <source>
        <dbReference type="ARBA" id="ARBA00023136"/>
    </source>
</evidence>
<dbReference type="EMBL" id="JAXLQG010000008">
    <property type="protein sequence ID" value="KAK5536521.1"/>
    <property type="molecule type" value="Genomic_DNA"/>
</dbReference>
<reference evidence="15 16" key="1">
    <citation type="submission" date="2023-06" db="EMBL/GenBank/DDBJ databases">
        <title>Black Yeasts Isolated from many extreme environments.</title>
        <authorList>
            <person name="Coleine C."/>
            <person name="Stajich J.E."/>
            <person name="Selbmann L."/>
        </authorList>
    </citation>
    <scope>NUCLEOTIDE SEQUENCE [LARGE SCALE GENOMIC DNA]</scope>
    <source>
        <strain evidence="15 16">CCFEE 5887</strain>
    </source>
</reference>
<keyword evidence="8" id="KW-0249">Electron transport</keyword>
<evidence type="ECO:0000256" key="1">
    <source>
        <dbReference type="ARBA" id="ARBA00004131"/>
    </source>
</evidence>
<keyword evidence="6" id="KW-0256">Endoplasmic reticulum</keyword>
<dbReference type="FunFam" id="3.10.120.10:FF:000002">
    <property type="entry name" value="Cytochrome b5 type B"/>
    <property type="match status" value="1"/>
</dbReference>
<accession>A0AAV9QA47</accession>
<keyword evidence="5 13" id="KW-0479">Metal-binding</keyword>
<keyword evidence="7" id="KW-0492">Microsome</keyword>
<dbReference type="SMART" id="SM01117">
    <property type="entry name" value="Cyt-b5"/>
    <property type="match status" value="1"/>
</dbReference>
<comment type="similarity">
    <text evidence="12 13">Belongs to the cytochrome b5 family.</text>
</comment>
<organism evidence="15 16">
    <name type="scientific">Vermiconidia calcicola</name>
    <dbReference type="NCBI Taxonomy" id="1690605"/>
    <lineage>
        <taxon>Eukaryota</taxon>
        <taxon>Fungi</taxon>
        <taxon>Dikarya</taxon>
        <taxon>Ascomycota</taxon>
        <taxon>Pezizomycotina</taxon>
        <taxon>Dothideomycetes</taxon>
        <taxon>Dothideomycetidae</taxon>
        <taxon>Mycosphaerellales</taxon>
        <taxon>Extremaceae</taxon>
        <taxon>Vermiconidia</taxon>
    </lineage>
</organism>
<dbReference type="GO" id="GO:0005789">
    <property type="term" value="C:endoplasmic reticulum membrane"/>
    <property type="evidence" value="ECO:0007669"/>
    <property type="project" value="UniProtKB-SubCell"/>
</dbReference>
<proteinExistence type="inferred from homology"/>
<keyword evidence="3 13" id="KW-0349">Heme</keyword>
<dbReference type="InterPro" id="IPR050668">
    <property type="entry name" value="Cytochrome_b5"/>
</dbReference>
<dbReference type="GO" id="GO:0016126">
    <property type="term" value="P:sterol biosynthetic process"/>
    <property type="evidence" value="ECO:0007669"/>
    <property type="project" value="TreeGrafter"/>
</dbReference>